<dbReference type="InterPro" id="IPR002645">
    <property type="entry name" value="STAS_dom"/>
</dbReference>
<feature type="transmembrane region" description="Helical" evidence="5">
    <location>
        <begin position="83"/>
        <end position="102"/>
    </location>
</feature>
<feature type="transmembrane region" description="Helical" evidence="5">
    <location>
        <begin position="132"/>
        <end position="149"/>
    </location>
</feature>
<keyword evidence="2 5" id="KW-0812">Transmembrane</keyword>
<feature type="transmembrane region" description="Helical" evidence="5">
    <location>
        <begin position="34"/>
        <end position="54"/>
    </location>
</feature>
<dbReference type="Gene3D" id="3.30.750.24">
    <property type="entry name" value="STAS domain"/>
    <property type="match status" value="1"/>
</dbReference>
<dbReference type="PANTHER" id="PTHR11814">
    <property type="entry name" value="SULFATE TRANSPORTER"/>
    <property type="match status" value="1"/>
</dbReference>
<evidence type="ECO:0000313" key="8">
    <source>
        <dbReference type="Proteomes" id="UP001209681"/>
    </source>
</evidence>
<feature type="transmembrane region" description="Helical" evidence="5">
    <location>
        <begin position="182"/>
        <end position="200"/>
    </location>
</feature>
<evidence type="ECO:0000256" key="5">
    <source>
        <dbReference type="SAM" id="Phobius"/>
    </source>
</evidence>
<gene>
    <name evidence="7" type="ORF">OOT00_13615</name>
</gene>
<dbReference type="InterPro" id="IPR011547">
    <property type="entry name" value="SLC26A/SulP_dom"/>
</dbReference>
<evidence type="ECO:0000256" key="3">
    <source>
        <dbReference type="ARBA" id="ARBA00022989"/>
    </source>
</evidence>
<evidence type="ECO:0000259" key="6">
    <source>
        <dbReference type="PROSITE" id="PS50801"/>
    </source>
</evidence>
<keyword evidence="3 5" id="KW-1133">Transmembrane helix</keyword>
<feature type="transmembrane region" description="Helical" evidence="5">
    <location>
        <begin position="251"/>
        <end position="277"/>
    </location>
</feature>
<dbReference type="Pfam" id="PF01740">
    <property type="entry name" value="STAS"/>
    <property type="match status" value="1"/>
</dbReference>
<keyword evidence="8" id="KW-1185">Reference proteome</keyword>
<dbReference type="InterPro" id="IPR036513">
    <property type="entry name" value="STAS_dom_sf"/>
</dbReference>
<dbReference type="Pfam" id="PF00916">
    <property type="entry name" value="Sulfate_transp"/>
    <property type="match status" value="1"/>
</dbReference>
<organism evidence="7 8">
    <name type="scientific">Desulfobotulus pelophilus</name>
    <dbReference type="NCBI Taxonomy" id="2823377"/>
    <lineage>
        <taxon>Bacteria</taxon>
        <taxon>Pseudomonadati</taxon>
        <taxon>Thermodesulfobacteriota</taxon>
        <taxon>Desulfobacteria</taxon>
        <taxon>Desulfobacterales</taxon>
        <taxon>Desulfobacteraceae</taxon>
        <taxon>Desulfobotulus</taxon>
    </lineage>
</organism>
<feature type="transmembrane region" description="Helical" evidence="5">
    <location>
        <begin position="108"/>
        <end position="125"/>
    </location>
</feature>
<feature type="transmembrane region" description="Helical" evidence="5">
    <location>
        <begin position="387"/>
        <end position="417"/>
    </location>
</feature>
<feature type="domain" description="STAS" evidence="6">
    <location>
        <begin position="445"/>
        <end position="548"/>
    </location>
</feature>
<evidence type="ECO:0000256" key="2">
    <source>
        <dbReference type="ARBA" id="ARBA00022692"/>
    </source>
</evidence>
<dbReference type="EMBL" id="JAPFPW010000020">
    <property type="protein sequence ID" value="MCW7755024.1"/>
    <property type="molecule type" value="Genomic_DNA"/>
</dbReference>
<feature type="transmembrane region" description="Helical" evidence="5">
    <location>
        <begin position="212"/>
        <end position="231"/>
    </location>
</feature>
<dbReference type="CDD" id="cd07042">
    <property type="entry name" value="STAS_SulP_like_sulfate_transporter"/>
    <property type="match status" value="1"/>
</dbReference>
<dbReference type="Proteomes" id="UP001209681">
    <property type="component" value="Unassembled WGS sequence"/>
</dbReference>
<evidence type="ECO:0000313" key="7">
    <source>
        <dbReference type="EMBL" id="MCW7755024.1"/>
    </source>
</evidence>
<keyword evidence="4 5" id="KW-0472">Membrane</keyword>
<name>A0ABT3NC31_9BACT</name>
<feature type="transmembrane region" description="Helical" evidence="5">
    <location>
        <begin position="60"/>
        <end position="76"/>
    </location>
</feature>
<dbReference type="PROSITE" id="PS50801">
    <property type="entry name" value="STAS"/>
    <property type="match status" value="1"/>
</dbReference>
<dbReference type="InterPro" id="IPR001902">
    <property type="entry name" value="SLC26A/SulP_fam"/>
</dbReference>
<comment type="subcellular location">
    <subcellularLocation>
        <location evidence="1">Membrane</location>
        <topology evidence="1">Multi-pass membrane protein</topology>
    </subcellularLocation>
</comment>
<evidence type="ECO:0000256" key="4">
    <source>
        <dbReference type="ARBA" id="ARBA00023136"/>
    </source>
</evidence>
<evidence type="ECO:0000256" key="1">
    <source>
        <dbReference type="ARBA" id="ARBA00004141"/>
    </source>
</evidence>
<dbReference type="SUPFAM" id="SSF52091">
    <property type="entry name" value="SpoIIaa-like"/>
    <property type="match status" value="1"/>
</dbReference>
<comment type="caution">
    <text evidence="7">The sequence shown here is derived from an EMBL/GenBank/DDBJ whole genome shotgun (WGS) entry which is preliminary data.</text>
</comment>
<sequence>MHFAVFHRITSSCQPEIRMVFSRHYFRSHFMQDLGAGITVGIVALPLAIAFAIASGCTPGQGIFTAIVAGFIISFLGGSRFQIGGPTGAFVAIIASIMAQFGYEGLCVATFMAGMFLFLMGLFGLGQMLKYIPYPVTTGFTSGIALFIFSTQLREGLGIAAKPEGSSFLDHMNHAVSHMGEADPATLGLTLFTILVMVMVRRTIPKIPAHIVGILSASILVCMLDVEVATIGSRFGGIPANLPSFRIPENIWGLIPVMIPSALTIAFLGGIESLLSASVADGMTGKRHNPDTELTAQGLANMASACFGGLPATGAIARTATSIRAGAHSPMAGIFHAITLALSILCLAPLASRIPMACLAGVLIIVAWDMGEIHKFITLLHSPAEDIFVMLVTFILTVFAGLTLAVQVGVVLAALLFMRRMAALAHFDLHPHTPSGDETLPIPGEAIQVYEIEGPFFFGVVNRFLDTFQFLNKPPAILILRMRRVESIDATAAHGLEIAIDRLQAQKTCVFICGLHPKVHKTMQQMQICPKIDEEHFFPSFSQALAAAQAMIQTDKMAHTRAHGETEGLYG</sequence>
<proteinExistence type="predicted"/>
<dbReference type="RefSeq" id="WP_265425938.1">
    <property type="nucleotide sequence ID" value="NZ_JAPFPW010000020.1"/>
</dbReference>
<accession>A0ABT3NC31</accession>
<feature type="transmembrane region" description="Helical" evidence="5">
    <location>
        <begin position="334"/>
        <end position="367"/>
    </location>
</feature>
<reference evidence="7 8" key="1">
    <citation type="submission" date="2022-11" db="EMBL/GenBank/DDBJ databases">
        <title>Desulfobotulus tamanensis H1 sp. nov. - anaerobic, alkaliphilic, sulphate reducing bacterium isolated from terrestrial mud volcano.</title>
        <authorList>
            <person name="Frolova A."/>
            <person name="Merkel A.Y."/>
            <person name="Slobodkin A.I."/>
        </authorList>
    </citation>
    <scope>NUCLEOTIDE SEQUENCE [LARGE SCALE GENOMIC DNA]</scope>
    <source>
        <strain evidence="7 8">H1</strain>
    </source>
</reference>
<protein>
    <submittedName>
        <fullName evidence="7">SulP family inorganic anion transporter</fullName>
    </submittedName>
</protein>